<feature type="compositionally biased region" description="Polar residues" evidence="1">
    <location>
        <begin position="345"/>
        <end position="355"/>
    </location>
</feature>
<feature type="region of interest" description="Disordered" evidence="1">
    <location>
        <begin position="147"/>
        <end position="181"/>
    </location>
</feature>
<feature type="compositionally biased region" description="Low complexity" evidence="1">
    <location>
        <begin position="36"/>
        <end position="50"/>
    </location>
</feature>
<proteinExistence type="predicted"/>
<sequence>MASFIATTALAARQRNSDDYDDLSSPSQISPELTQSASNSASNTSSSPPELETPPRANRYRDRYPDLGRVPLHRRGTSKQYERLEDLLKEAGYKETRIFTPETERVEKNAQRDMATNDDNRLSVVKDSVGSVVGFLAGFMPGVSGYRSSTNRSASVDNLTASPQEYSPPLSPLTYRNSPHSSSILGTETSVTDLSHSAMTSSFGSIGEPLSASNPDIVVHASTPQRGLARHRASTSQVHLPSNRILKQSSRGSLVPISSNNVVSPRPSRATAYLRHMASIPNIPQRPSSTPINGPNRSQLSLNDNDYEIRRSGQHTPSDGAPPLPSSWLEIVARAVLFGGSNSHIGGPSTSSNTEYGMFTPTTSSTATTTRPVLRTTRSSLSQTSHYTKRPPPMTRNGLSDQTNRRTAHSRNRQPPPPPPSALFRGRSGRLDNEVSLTRVVCRSAPGSRTGSLVRGPSIDGPHTRRKERERGRNHKKKDVGGKDMFRVPSLARTQVEGDIWSSTESPKGRRGTRSHFVSVNGNELEGSRRQGQGRKIIESNHISGSDGDNDDEEDEEDDNEITLAQMLLPPKRQNSIRSLRKHLASHSQGGGEAHASLKHAIGGGGGVAGRSRNKPTASVVGAPPRKVGSAGTGIAEDEDDDDDEPGSEHLARWRVRRAGAQKRSRGSDDEDVDAFAGFFSVGGEPLGSGKSRASKNRLGINSVWSLIGGGS</sequence>
<dbReference type="Proteomes" id="UP000807306">
    <property type="component" value="Unassembled WGS sequence"/>
</dbReference>
<feature type="compositionally biased region" description="Polar residues" evidence="1">
    <location>
        <begin position="24"/>
        <end position="35"/>
    </location>
</feature>
<gene>
    <name evidence="2" type="ORF">CPB83DRAFT_851427</name>
</gene>
<reference evidence="2" key="1">
    <citation type="submission" date="2020-11" db="EMBL/GenBank/DDBJ databases">
        <authorList>
            <consortium name="DOE Joint Genome Institute"/>
            <person name="Ahrendt S."/>
            <person name="Riley R."/>
            <person name="Andreopoulos W."/>
            <person name="Labutti K."/>
            <person name="Pangilinan J."/>
            <person name="Ruiz-Duenas F.J."/>
            <person name="Barrasa J.M."/>
            <person name="Sanchez-Garcia M."/>
            <person name="Camarero S."/>
            <person name="Miyauchi S."/>
            <person name="Serrano A."/>
            <person name="Linde D."/>
            <person name="Babiker R."/>
            <person name="Drula E."/>
            <person name="Ayuso-Fernandez I."/>
            <person name="Pacheco R."/>
            <person name="Padilla G."/>
            <person name="Ferreira P."/>
            <person name="Barriuso J."/>
            <person name="Kellner H."/>
            <person name="Castanera R."/>
            <person name="Alfaro M."/>
            <person name="Ramirez L."/>
            <person name="Pisabarro A.G."/>
            <person name="Kuo A."/>
            <person name="Tritt A."/>
            <person name="Lipzen A."/>
            <person name="He G."/>
            <person name="Yan M."/>
            <person name="Ng V."/>
            <person name="Cullen D."/>
            <person name="Martin F."/>
            <person name="Rosso M.-N."/>
            <person name="Henrissat B."/>
            <person name="Hibbett D."/>
            <person name="Martinez A.T."/>
            <person name="Grigoriev I.V."/>
        </authorList>
    </citation>
    <scope>NUCLEOTIDE SEQUENCE</scope>
    <source>
        <strain evidence="2">CBS 506.95</strain>
    </source>
</reference>
<feature type="compositionally biased region" description="Acidic residues" evidence="1">
    <location>
        <begin position="548"/>
        <end position="561"/>
    </location>
</feature>
<feature type="compositionally biased region" description="Low complexity" evidence="1">
    <location>
        <begin position="360"/>
        <end position="385"/>
    </location>
</feature>
<evidence type="ECO:0000256" key="1">
    <source>
        <dbReference type="SAM" id="MobiDB-lite"/>
    </source>
</evidence>
<feature type="region of interest" description="Disordered" evidence="1">
    <location>
        <begin position="345"/>
        <end position="673"/>
    </location>
</feature>
<dbReference type="EMBL" id="MU157842">
    <property type="protein sequence ID" value="KAF9530008.1"/>
    <property type="molecule type" value="Genomic_DNA"/>
</dbReference>
<name>A0A9P6EJG3_9AGAR</name>
<evidence type="ECO:0000313" key="2">
    <source>
        <dbReference type="EMBL" id="KAF9530008.1"/>
    </source>
</evidence>
<keyword evidence="3" id="KW-1185">Reference proteome</keyword>
<dbReference type="OrthoDB" id="2536714at2759"/>
<comment type="caution">
    <text evidence="2">The sequence shown here is derived from an EMBL/GenBank/DDBJ whole genome shotgun (WGS) entry which is preliminary data.</text>
</comment>
<organism evidence="2 3">
    <name type="scientific">Crepidotus variabilis</name>
    <dbReference type="NCBI Taxonomy" id="179855"/>
    <lineage>
        <taxon>Eukaryota</taxon>
        <taxon>Fungi</taxon>
        <taxon>Dikarya</taxon>
        <taxon>Basidiomycota</taxon>
        <taxon>Agaricomycotina</taxon>
        <taxon>Agaricomycetes</taxon>
        <taxon>Agaricomycetidae</taxon>
        <taxon>Agaricales</taxon>
        <taxon>Agaricineae</taxon>
        <taxon>Crepidotaceae</taxon>
        <taxon>Crepidotus</taxon>
    </lineage>
</organism>
<feature type="compositionally biased region" description="Basic residues" evidence="1">
    <location>
        <begin position="464"/>
        <end position="478"/>
    </location>
</feature>
<feature type="compositionally biased region" description="Basic residues" evidence="1">
    <location>
        <begin position="653"/>
        <end position="665"/>
    </location>
</feature>
<accession>A0A9P6EJG3</accession>
<feature type="compositionally biased region" description="Acidic residues" evidence="1">
    <location>
        <begin position="636"/>
        <end position="646"/>
    </location>
</feature>
<feature type="compositionally biased region" description="Polar residues" evidence="1">
    <location>
        <begin position="285"/>
        <end position="302"/>
    </location>
</feature>
<dbReference type="AlphaFoldDB" id="A0A9P6EJG3"/>
<feature type="compositionally biased region" description="Polar residues" evidence="1">
    <location>
        <begin position="147"/>
        <end position="165"/>
    </location>
</feature>
<feature type="region of interest" description="Disordered" evidence="1">
    <location>
        <begin position="1"/>
        <end position="78"/>
    </location>
</feature>
<feature type="region of interest" description="Disordered" evidence="1">
    <location>
        <begin position="279"/>
        <end position="302"/>
    </location>
</feature>
<evidence type="ECO:0000313" key="3">
    <source>
        <dbReference type="Proteomes" id="UP000807306"/>
    </source>
</evidence>
<protein>
    <submittedName>
        <fullName evidence="2">Uncharacterized protein</fullName>
    </submittedName>
</protein>